<gene>
    <name evidence="2" type="ORF">GCM10010201_01730</name>
</gene>
<proteinExistence type="predicted"/>
<feature type="transmembrane region" description="Helical" evidence="1">
    <location>
        <begin position="86"/>
        <end position="108"/>
    </location>
</feature>
<comment type="caution">
    <text evidence="2">The sequence shown here is derived from an EMBL/GenBank/DDBJ whole genome shotgun (WGS) entry which is preliminary data.</text>
</comment>
<dbReference type="Proteomes" id="UP001499978">
    <property type="component" value="Unassembled WGS sequence"/>
</dbReference>
<name>A0ABN3MYB9_9ACTN</name>
<accession>A0ABN3MYB9</accession>
<reference evidence="2 3" key="1">
    <citation type="journal article" date="2019" name="Int. J. Syst. Evol. Microbiol.">
        <title>The Global Catalogue of Microorganisms (GCM) 10K type strain sequencing project: providing services to taxonomists for standard genome sequencing and annotation.</title>
        <authorList>
            <consortium name="The Broad Institute Genomics Platform"/>
            <consortium name="The Broad Institute Genome Sequencing Center for Infectious Disease"/>
            <person name="Wu L."/>
            <person name="Ma J."/>
        </authorList>
    </citation>
    <scope>NUCLEOTIDE SEQUENCE [LARGE SCALE GENOMIC DNA]</scope>
    <source>
        <strain evidence="2 3">JCM 3367</strain>
    </source>
</reference>
<evidence type="ECO:0000256" key="1">
    <source>
        <dbReference type="SAM" id="Phobius"/>
    </source>
</evidence>
<evidence type="ECO:0000313" key="2">
    <source>
        <dbReference type="EMBL" id="GAA2510650.1"/>
    </source>
</evidence>
<keyword evidence="3" id="KW-1185">Reference proteome</keyword>
<sequence>MGVASPTRGKTYRGGSYVGAAGVPRAVPGAVPQAAPPSVPQAAPRAGTVFRAAGSPESTGSLTGHILAHGRMDAPTPQTQQSTRKVMIVGASMLGGMIVVGVIAGLLAGSQIAELINSILYG</sequence>
<keyword evidence="1" id="KW-0472">Membrane</keyword>
<keyword evidence="1" id="KW-0812">Transmembrane</keyword>
<organism evidence="2 3">
    <name type="scientific">Pilimelia columellifera subsp. columellifera</name>
    <dbReference type="NCBI Taxonomy" id="706583"/>
    <lineage>
        <taxon>Bacteria</taxon>
        <taxon>Bacillati</taxon>
        <taxon>Actinomycetota</taxon>
        <taxon>Actinomycetes</taxon>
        <taxon>Micromonosporales</taxon>
        <taxon>Micromonosporaceae</taxon>
        <taxon>Pilimelia</taxon>
    </lineage>
</organism>
<keyword evidence="1" id="KW-1133">Transmembrane helix</keyword>
<protein>
    <submittedName>
        <fullName evidence="2">Uncharacterized protein</fullName>
    </submittedName>
</protein>
<dbReference type="EMBL" id="BAAARY010000001">
    <property type="protein sequence ID" value="GAA2510650.1"/>
    <property type="molecule type" value="Genomic_DNA"/>
</dbReference>
<evidence type="ECO:0000313" key="3">
    <source>
        <dbReference type="Proteomes" id="UP001499978"/>
    </source>
</evidence>